<feature type="region of interest" description="Disordered" evidence="2">
    <location>
        <begin position="57"/>
        <end position="88"/>
    </location>
</feature>
<feature type="compositionally biased region" description="Polar residues" evidence="2">
    <location>
        <begin position="67"/>
        <end position="88"/>
    </location>
</feature>
<evidence type="ECO:0000313" key="4">
    <source>
        <dbReference type="Proteomes" id="UP001139887"/>
    </source>
</evidence>
<dbReference type="SUPFAM" id="SSF50978">
    <property type="entry name" value="WD40 repeat-like"/>
    <property type="match status" value="1"/>
</dbReference>
<dbReference type="InterPro" id="IPR001680">
    <property type="entry name" value="WD40_rpt"/>
</dbReference>
<feature type="repeat" description="WD" evidence="1">
    <location>
        <begin position="360"/>
        <end position="394"/>
    </location>
</feature>
<comment type="caution">
    <text evidence="3">The sequence shown here is derived from an EMBL/GenBank/DDBJ whole genome shotgun (WGS) entry which is preliminary data.</text>
</comment>
<evidence type="ECO:0000313" key="3">
    <source>
        <dbReference type="EMBL" id="KAJ2849687.1"/>
    </source>
</evidence>
<feature type="region of interest" description="Disordered" evidence="2">
    <location>
        <begin position="1"/>
        <end position="23"/>
    </location>
</feature>
<protein>
    <recommendedName>
        <fullName evidence="5">WD40 repeat-like protein</fullName>
    </recommendedName>
</protein>
<sequence>MSIAFRRDESSTDAQDGGYAISSNDQLTNALPMNEQEIAQQLQQLVLNSVEILPVNEEPREDAESPRASQSVASTQISPRNDSEAQSSDATWDFLTNAAQMFARSSEISEVTQAEIRRGFDAQGYQWNGQELQRHMYMEYRREVYPQYQGISHDVRAVRKQSQCVDPTQKFYKLRYSVTGSSYRCKISHFQLRDLIWATSNYDVYYWHSDGIQRWNPWHKTRSCVLGRREMPADFRLSALCVDQGVVLAGDYQGRICARSLWTADAEVAAGQVAGGTDIVNHATPANRREGGNLVALAVNSGSVDTFDVQTMVATSSASFEWAVNCTAISDSGSIGCVVGDSLQNVLVDPRQDYRKVGELLGHKDYSFACAISPDERQVATGSQDSSVRVYDVRWPRESVISLCGYMGAMRIVKFSSCGRFLLAAEPADYVHVYETGLFDRSQDIEFMGEIAGATFSPDCLFVGISDAVHENMLAEYTLV</sequence>
<dbReference type="PROSITE" id="PS50082">
    <property type="entry name" value="WD_REPEATS_2"/>
    <property type="match status" value="1"/>
</dbReference>
<dbReference type="EMBL" id="JANBUW010000064">
    <property type="protein sequence ID" value="KAJ2849687.1"/>
    <property type="molecule type" value="Genomic_DNA"/>
</dbReference>
<gene>
    <name evidence="3" type="ORF">IWW36_002454</name>
</gene>
<dbReference type="Gene3D" id="2.130.10.10">
    <property type="entry name" value="YVTN repeat-like/Quinoprotein amine dehydrogenase"/>
    <property type="match status" value="1"/>
</dbReference>
<name>A0A9W8IFV3_9FUNG</name>
<dbReference type="InterPro" id="IPR036322">
    <property type="entry name" value="WD40_repeat_dom_sf"/>
</dbReference>
<evidence type="ECO:0000256" key="2">
    <source>
        <dbReference type="SAM" id="MobiDB-lite"/>
    </source>
</evidence>
<reference evidence="3" key="1">
    <citation type="submission" date="2022-07" db="EMBL/GenBank/DDBJ databases">
        <title>Phylogenomic reconstructions and comparative analyses of Kickxellomycotina fungi.</title>
        <authorList>
            <person name="Reynolds N.K."/>
            <person name="Stajich J.E."/>
            <person name="Barry K."/>
            <person name="Grigoriev I.V."/>
            <person name="Crous P."/>
            <person name="Smith M.E."/>
        </authorList>
    </citation>
    <scope>NUCLEOTIDE SEQUENCE</scope>
    <source>
        <strain evidence="3">NRRL 1566</strain>
    </source>
</reference>
<feature type="compositionally biased region" description="Basic and acidic residues" evidence="2">
    <location>
        <begin position="1"/>
        <end position="10"/>
    </location>
</feature>
<dbReference type="Pfam" id="PF00400">
    <property type="entry name" value="WD40"/>
    <property type="match status" value="1"/>
</dbReference>
<dbReference type="SMART" id="SM00320">
    <property type="entry name" value="WD40"/>
    <property type="match status" value="2"/>
</dbReference>
<evidence type="ECO:0000256" key="1">
    <source>
        <dbReference type="PROSITE-ProRule" id="PRU00221"/>
    </source>
</evidence>
<dbReference type="PANTHER" id="PTHR43991:SF12">
    <property type="entry name" value="WD REPEAT PROTEIN (AFU_ORTHOLOGUE AFUA_8G05640)"/>
    <property type="match status" value="1"/>
</dbReference>
<proteinExistence type="predicted"/>
<dbReference type="OrthoDB" id="20669at2759"/>
<dbReference type="AlphaFoldDB" id="A0A9W8IFV3"/>
<dbReference type="PROSITE" id="PS50294">
    <property type="entry name" value="WD_REPEATS_REGION"/>
    <property type="match status" value="1"/>
</dbReference>
<keyword evidence="1" id="KW-0853">WD repeat</keyword>
<organism evidence="3 4">
    <name type="scientific">Coemansia brasiliensis</name>
    <dbReference type="NCBI Taxonomy" id="2650707"/>
    <lineage>
        <taxon>Eukaryota</taxon>
        <taxon>Fungi</taxon>
        <taxon>Fungi incertae sedis</taxon>
        <taxon>Zoopagomycota</taxon>
        <taxon>Kickxellomycotina</taxon>
        <taxon>Kickxellomycetes</taxon>
        <taxon>Kickxellales</taxon>
        <taxon>Kickxellaceae</taxon>
        <taxon>Coemansia</taxon>
    </lineage>
</organism>
<dbReference type="Proteomes" id="UP001139887">
    <property type="component" value="Unassembled WGS sequence"/>
</dbReference>
<accession>A0A9W8IFV3</accession>
<evidence type="ECO:0008006" key="5">
    <source>
        <dbReference type="Google" id="ProtNLM"/>
    </source>
</evidence>
<dbReference type="PANTHER" id="PTHR43991">
    <property type="entry name" value="WD REPEAT PROTEIN (AFU_ORTHOLOGUE AFUA_8G05640)-RELATED"/>
    <property type="match status" value="1"/>
</dbReference>
<keyword evidence="4" id="KW-1185">Reference proteome</keyword>
<dbReference type="InterPro" id="IPR015943">
    <property type="entry name" value="WD40/YVTN_repeat-like_dom_sf"/>
</dbReference>